<dbReference type="Proteomes" id="UP000012313">
    <property type="component" value="Unassembled WGS sequence"/>
</dbReference>
<sequence length="66" mass="8041">MTLFYLKINHSLKRDEIGDFKLLPKYRSLSRKKLSVFSSFYFCKYAKPKSNAFFLQGRYKRMELFN</sequence>
<gene>
    <name evidence="1" type="ORF">LEP1GSC060_2167</name>
</gene>
<keyword evidence="2" id="KW-1185">Reference proteome</keyword>
<dbReference type="AlphaFoldDB" id="N1WGZ5"/>
<comment type="caution">
    <text evidence="1">The sequence shown here is derived from an EMBL/GenBank/DDBJ whole genome shotgun (WGS) entry which is preliminary data.</text>
</comment>
<reference evidence="1" key="1">
    <citation type="submission" date="2013-03" db="EMBL/GenBank/DDBJ databases">
        <authorList>
            <person name="Harkins D.M."/>
            <person name="Durkin A.S."/>
            <person name="Brinkac L.M."/>
            <person name="Haft D.H."/>
            <person name="Selengut J.D."/>
            <person name="Sanka R."/>
            <person name="DePew J."/>
            <person name="Purushe J."/>
            <person name="Hartskeerl R.A."/>
            <person name="Ahmed A."/>
            <person name="van der Linden H."/>
            <person name="Goris M.G.A."/>
            <person name="Vinetz J.M."/>
            <person name="Sutton G.G."/>
            <person name="Nierman W.C."/>
            <person name="Fouts D.E."/>
        </authorList>
    </citation>
    <scope>NUCLEOTIDE SEQUENCE [LARGE SCALE GENOMIC DNA]</scope>
    <source>
        <strain evidence="1">ICFT</strain>
    </source>
</reference>
<dbReference type="STRING" id="1218598.LEP1GSC060_2167"/>
<name>N1WGZ5_9LEPT</name>
<proteinExistence type="predicted"/>
<dbReference type="EMBL" id="AOHC02000044">
    <property type="protein sequence ID" value="EMY76602.1"/>
    <property type="molecule type" value="Genomic_DNA"/>
</dbReference>
<accession>N1WGZ5</accession>
<protein>
    <submittedName>
        <fullName evidence="1">Uncharacterized protein</fullName>
    </submittedName>
</protein>
<evidence type="ECO:0000313" key="2">
    <source>
        <dbReference type="Proteomes" id="UP000012313"/>
    </source>
</evidence>
<evidence type="ECO:0000313" key="1">
    <source>
        <dbReference type="EMBL" id="EMY76602.1"/>
    </source>
</evidence>
<organism evidence="1 2">
    <name type="scientific">Leptospira weilii serovar Ranarum str. ICFT</name>
    <dbReference type="NCBI Taxonomy" id="1218598"/>
    <lineage>
        <taxon>Bacteria</taxon>
        <taxon>Pseudomonadati</taxon>
        <taxon>Spirochaetota</taxon>
        <taxon>Spirochaetia</taxon>
        <taxon>Leptospirales</taxon>
        <taxon>Leptospiraceae</taxon>
        <taxon>Leptospira</taxon>
    </lineage>
</organism>